<dbReference type="AlphaFoldDB" id="A0A1H4XB87"/>
<proteinExistence type="predicted"/>
<protein>
    <submittedName>
        <fullName evidence="1">Type VI secretion system VasI, EvfG, VC_A0118</fullName>
    </submittedName>
</protein>
<reference evidence="1 2" key="1">
    <citation type="submission" date="2016-10" db="EMBL/GenBank/DDBJ databases">
        <authorList>
            <person name="de Groot N.N."/>
        </authorList>
    </citation>
    <scope>NUCLEOTIDE SEQUENCE [LARGE SCALE GENOMIC DNA]</scope>
    <source>
        <strain evidence="1 2">GAS522</strain>
    </source>
</reference>
<sequence>MKGVAALAVTLLSSLTQVVCVQAGDAVDRLKACSQFEGMARLKCVDELFQEMAPEPAPAQGPNWIISETTSPVDYRPQIAALTTTGATSQDAPSSLGIHCRAGRTELIISTTGSWKQASDAEMKVAYAINEEPPVERRWRLTEAGRSLVFQGDVVGLLRSMPDGGRILVRVLAGKSPPSEGTFKLAGLDAVRRKIGTACNWPQP</sequence>
<name>A0A1H4XB87_9BRAD</name>
<dbReference type="OrthoDB" id="8158974at2"/>
<dbReference type="RefSeq" id="WP_074820004.1">
    <property type="nucleotide sequence ID" value="NZ_FNTI01000001.1"/>
</dbReference>
<gene>
    <name evidence="1" type="ORF">SAMN05444171_2876</name>
</gene>
<evidence type="ECO:0000313" key="2">
    <source>
        <dbReference type="Proteomes" id="UP000183208"/>
    </source>
</evidence>
<accession>A0A1H4XB87</accession>
<dbReference type="Proteomes" id="UP000183208">
    <property type="component" value="Unassembled WGS sequence"/>
</dbReference>
<dbReference type="EMBL" id="FNTI01000001">
    <property type="protein sequence ID" value="SED02091.1"/>
    <property type="molecule type" value="Genomic_DNA"/>
</dbReference>
<evidence type="ECO:0000313" key="1">
    <source>
        <dbReference type="EMBL" id="SED02091.1"/>
    </source>
</evidence>
<organism evidence="1 2">
    <name type="scientific">Bradyrhizobium lablabi</name>
    <dbReference type="NCBI Taxonomy" id="722472"/>
    <lineage>
        <taxon>Bacteria</taxon>
        <taxon>Pseudomonadati</taxon>
        <taxon>Pseudomonadota</taxon>
        <taxon>Alphaproteobacteria</taxon>
        <taxon>Hyphomicrobiales</taxon>
        <taxon>Nitrobacteraceae</taxon>
        <taxon>Bradyrhizobium</taxon>
    </lineage>
</organism>